<evidence type="ECO:0000313" key="3">
    <source>
        <dbReference type="EMBL" id="CPV31168.1"/>
    </source>
</evidence>
<dbReference type="OMA" id="DFMTTGW"/>
<name>A0A0U0X0I8_9MYCO</name>
<dbReference type="EC" id="2.3.1.-" evidence="3"/>
<dbReference type="EMBL" id="CSWP01000001">
    <property type="protein sequence ID" value="CPV31168.1"/>
    <property type="molecule type" value="Genomic_DNA"/>
</dbReference>
<dbReference type="SUPFAM" id="SSF52777">
    <property type="entry name" value="CoA-dependent acyltransferases"/>
    <property type="match status" value="2"/>
</dbReference>
<reference evidence="4 7" key="3">
    <citation type="submission" date="2018-08" db="EMBL/GenBank/DDBJ databases">
        <title>Linezolid Resistance in Mycobacterium abscessus: MIC Distribution and Comprehensive Investigation of Resistance Mechanisms.</title>
        <authorList>
            <person name="Ye M."/>
            <person name="Xu L."/>
            <person name="Zou Y."/>
            <person name="Li B."/>
            <person name="Guo Q."/>
            <person name="Zhang Y."/>
            <person name="Zhan M."/>
            <person name="Xu B."/>
            <person name="Yu F."/>
            <person name="Zhang Z."/>
            <person name="Chu H."/>
        </authorList>
    </citation>
    <scope>NUCLEOTIDE SEQUENCE [LARGE SCALE GENOMIC DNA]</scope>
    <source>
        <strain evidence="4 7">G143</strain>
    </source>
</reference>
<proteinExistence type="predicted"/>
<dbReference type="PATRIC" id="fig|36809.44.peg.3012"/>
<dbReference type="GeneID" id="93380079"/>
<dbReference type="AlphaFoldDB" id="A0A0U0X0I8"/>
<organism evidence="3 6">
    <name type="scientific">Mycobacteroides abscessus</name>
    <dbReference type="NCBI Taxonomy" id="36809"/>
    <lineage>
        <taxon>Bacteria</taxon>
        <taxon>Bacillati</taxon>
        <taxon>Actinomycetota</taxon>
        <taxon>Actinomycetes</taxon>
        <taxon>Mycobacteriales</taxon>
        <taxon>Mycobacteriaceae</taxon>
        <taxon>Mycobacteroides</taxon>
    </lineage>
</organism>
<reference evidence="2 5" key="2">
    <citation type="submission" date="2015-03" db="EMBL/GenBank/DDBJ databases">
        <authorList>
            <consortium name="Pathogen Informatics"/>
            <person name="Murphy D."/>
        </authorList>
    </citation>
    <scope>NUCLEOTIDE SEQUENCE [LARGE SCALE GENOMIC DNA]</scope>
    <source>
        <strain evidence="2 5">PAP036</strain>
    </source>
</reference>
<gene>
    <name evidence="3" type="primary">papA1_1</name>
    <name evidence="2" type="synonym">papA1_2</name>
    <name evidence="4" type="ORF">D2E76_12665</name>
    <name evidence="2" type="ORF">ERS075527_03670</name>
    <name evidence="3" type="ORF">ERS075579_00205</name>
</gene>
<evidence type="ECO:0000259" key="1">
    <source>
        <dbReference type="Pfam" id="PF00668"/>
    </source>
</evidence>
<dbReference type="InterPro" id="IPR023213">
    <property type="entry name" value="CAT-like_dom_sf"/>
</dbReference>
<dbReference type="EMBL" id="QXBN01000008">
    <property type="protein sequence ID" value="RIT39577.1"/>
    <property type="molecule type" value="Genomic_DNA"/>
</dbReference>
<dbReference type="Gene3D" id="3.30.559.10">
    <property type="entry name" value="Chloramphenicol acetyltransferase-like domain"/>
    <property type="match status" value="1"/>
</dbReference>
<dbReference type="Gene3D" id="3.30.559.30">
    <property type="entry name" value="Nonribosomal peptide synthetase, condensation domain"/>
    <property type="match status" value="1"/>
</dbReference>
<dbReference type="GO" id="GO:0008610">
    <property type="term" value="P:lipid biosynthetic process"/>
    <property type="evidence" value="ECO:0007669"/>
    <property type="project" value="UniProtKB-ARBA"/>
</dbReference>
<dbReference type="GO" id="GO:0016746">
    <property type="term" value="F:acyltransferase activity"/>
    <property type="evidence" value="ECO:0007669"/>
    <property type="project" value="UniProtKB-KW"/>
</dbReference>
<dbReference type="InterPro" id="IPR001242">
    <property type="entry name" value="Condensation_dom"/>
</dbReference>
<dbReference type="RefSeq" id="WP_005057073.1">
    <property type="nucleotide sequence ID" value="NZ_AP022621.1"/>
</dbReference>
<keyword evidence="3" id="KW-0808">Transferase</keyword>
<evidence type="ECO:0000313" key="2">
    <source>
        <dbReference type="EMBL" id="CPT49405.1"/>
    </source>
</evidence>
<evidence type="ECO:0000313" key="4">
    <source>
        <dbReference type="EMBL" id="RIT39577.1"/>
    </source>
</evidence>
<evidence type="ECO:0000313" key="6">
    <source>
        <dbReference type="Proteomes" id="UP000045782"/>
    </source>
</evidence>
<accession>A0A0U0X0I8</accession>
<evidence type="ECO:0000313" key="5">
    <source>
        <dbReference type="Proteomes" id="UP000038487"/>
    </source>
</evidence>
<evidence type="ECO:0000313" key="7">
    <source>
        <dbReference type="Proteomes" id="UP000284557"/>
    </source>
</evidence>
<dbReference type="EMBL" id="CSUW01000009">
    <property type="protein sequence ID" value="CPT49405.1"/>
    <property type="molecule type" value="Genomic_DNA"/>
</dbReference>
<feature type="domain" description="Condensation" evidence="1">
    <location>
        <begin position="71"/>
        <end position="457"/>
    </location>
</feature>
<dbReference type="Pfam" id="PF00668">
    <property type="entry name" value="Condensation"/>
    <property type="match status" value="1"/>
</dbReference>
<dbReference type="Proteomes" id="UP000038487">
    <property type="component" value="Unassembled WGS sequence"/>
</dbReference>
<sequence length="471" mass="52497">MRGGPVTVSLTDKWEPTAGSVITWQPSPASYAKALEAPVSDVPPSFMQVQHLRTYLRQAAKGLDFSRVLVFTLDMPGRCDKRAMGHVINAHLRRHDTYRSWFSLDDEQNIVRRTMADPADVEFVQVKLGEMTSDEVRELVVSETPDPFRWDCFRFGIVQSSGHFTFYFSVDHLHLDATFARLLIMEILMGYKALVQGGAPIELPPAGSYGDYCIRQHEFLSGLTPDSEPVREWTQFAENNRGSLPDFPLPLGDHGVQCGTAIVTEQLLDEQQALKFESLCVDAGARFIGGVMAALGFAERELTGTDTYYGITPSDAREEADMFTTGWFTGLVPITAPVDGTFAAAAVAAQESFDRGRQLVNVPFYRVLELVPQLSWPRPYHPMINFFDGGAPPLSQLFTNPLLVSNPIGLYAESKSVYQLTIFISRFPTETTLMIAYPDNPVARESITRYVDLVKSTFARVCEQNDVVPAR</sequence>
<keyword evidence="3" id="KW-0012">Acyltransferase</keyword>
<reference evidence="3 6" key="1">
    <citation type="submission" date="2015-03" db="EMBL/GenBank/DDBJ databases">
        <authorList>
            <person name="Murphy D."/>
        </authorList>
    </citation>
    <scope>NUCLEOTIDE SEQUENCE [LARGE SCALE GENOMIC DNA]</scope>
    <source>
        <strain evidence="3 6">PAP088</strain>
    </source>
</reference>
<dbReference type="Proteomes" id="UP000045782">
    <property type="component" value="Unassembled WGS sequence"/>
</dbReference>
<dbReference type="Proteomes" id="UP000284557">
    <property type="component" value="Unassembled WGS sequence"/>
</dbReference>
<protein>
    <submittedName>
        <fullName evidence="4">Acyltransferase</fullName>
    </submittedName>
    <submittedName>
        <fullName evidence="3">Probable conserved polyketide synthase associated protein</fullName>
        <ecNumber evidence="3">2.3.1.-</ecNumber>
    </submittedName>
</protein>